<proteinExistence type="predicted"/>
<feature type="compositionally biased region" description="Polar residues" evidence="1">
    <location>
        <begin position="1"/>
        <end position="12"/>
    </location>
</feature>
<name>A0A5N6T290_ASPPS</name>
<feature type="region of interest" description="Disordered" evidence="1">
    <location>
        <begin position="1"/>
        <end position="52"/>
    </location>
</feature>
<organism evidence="2 3">
    <name type="scientific">Aspergillus pseudotamarii</name>
    <dbReference type="NCBI Taxonomy" id="132259"/>
    <lineage>
        <taxon>Eukaryota</taxon>
        <taxon>Fungi</taxon>
        <taxon>Dikarya</taxon>
        <taxon>Ascomycota</taxon>
        <taxon>Pezizomycotina</taxon>
        <taxon>Eurotiomycetes</taxon>
        <taxon>Eurotiomycetidae</taxon>
        <taxon>Eurotiales</taxon>
        <taxon>Aspergillaceae</taxon>
        <taxon>Aspergillus</taxon>
        <taxon>Aspergillus subgen. Circumdati</taxon>
    </lineage>
</organism>
<evidence type="ECO:0000313" key="2">
    <source>
        <dbReference type="EMBL" id="KAE8140412.1"/>
    </source>
</evidence>
<dbReference type="GeneID" id="43643375"/>
<dbReference type="OrthoDB" id="2563500at2759"/>
<accession>A0A5N6T290</accession>
<dbReference type="EMBL" id="ML743561">
    <property type="protein sequence ID" value="KAE8140412.1"/>
    <property type="molecule type" value="Genomic_DNA"/>
</dbReference>
<dbReference type="Proteomes" id="UP000325672">
    <property type="component" value="Unassembled WGS sequence"/>
</dbReference>
<protein>
    <submittedName>
        <fullName evidence="2">Uncharacterized protein</fullName>
    </submittedName>
</protein>
<dbReference type="RefSeq" id="XP_031916475.1">
    <property type="nucleotide sequence ID" value="XM_032059165.1"/>
</dbReference>
<reference evidence="2 3" key="1">
    <citation type="submission" date="2019-04" db="EMBL/GenBank/DDBJ databases">
        <title>Friends and foes A comparative genomics study of 23 Aspergillus species from section Flavi.</title>
        <authorList>
            <consortium name="DOE Joint Genome Institute"/>
            <person name="Kjaerbolling I."/>
            <person name="Vesth T."/>
            <person name="Frisvad J.C."/>
            <person name="Nybo J.L."/>
            <person name="Theobald S."/>
            <person name="Kildgaard S."/>
            <person name="Isbrandt T."/>
            <person name="Kuo A."/>
            <person name="Sato A."/>
            <person name="Lyhne E.K."/>
            <person name="Kogle M.E."/>
            <person name="Wiebenga A."/>
            <person name="Kun R.S."/>
            <person name="Lubbers R.J."/>
            <person name="Makela M.R."/>
            <person name="Barry K."/>
            <person name="Chovatia M."/>
            <person name="Clum A."/>
            <person name="Daum C."/>
            <person name="Haridas S."/>
            <person name="He G."/>
            <person name="LaButti K."/>
            <person name="Lipzen A."/>
            <person name="Mondo S."/>
            <person name="Riley R."/>
            <person name="Salamov A."/>
            <person name="Simmons B.A."/>
            <person name="Magnuson J.K."/>
            <person name="Henrissat B."/>
            <person name="Mortensen U.H."/>
            <person name="Larsen T.O."/>
            <person name="Devries R.P."/>
            <person name="Grigoriev I.V."/>
            <person name="Machida M."/>
            <person name="Baker S.E."/>
            <person name="Andersen M.R."/>
        </authorList>
    </citation>
    <scope>NUCLEOTIDE SEQUENCE [LARGE SCALE GENOMIC DNA]</scope>
    <source>
        <strain evidence="2 3">CBS 117625</strain>
    </source>
</reference>
<dbReference type="AlphaFoldDB" id="A0A5N6T290"/>
<sequence length="110" mass="12198">MSSPDTSSSPNPMRQIPERATQQHRRWLESSDHRAVATADPSPHPPPGISRDAYMRQRFRHPQSPAIIGLLLTTAVMRPQSPQGPLSTGLPLPTMTRPTSHHQIGIIALW</sequence>
<feature type="region of interest" description="Disordered" evidence="1">
    <location>
        <begin position="79"/>
        <end position="98"/>
    </location>
</feature>
<keyword evidence="3" id="KW-1185">Reference proteome</keyword>
<evidence type="ECO:0000313" key="3">
    <source>
        <dbReference type="Proteomes" id="UP000325672"/>
    </source>
</evidence>
<gene>
    <name evidence="2" type="ORF">BDV38DRAFT_279918</name>
</gene>
<evidence type="ECO:0000256" key="1">
    <source>
        <dbReference type="SAM" id="MobiDB-lite"/>
    </source>
</evidence>
<feature type="compositionally biased region" description="Basic and acidic residues" evidence="1">
    <location>
        <begin position="26"/>
        <end position="35"/>
    </location>
</feature>